<organism evidence="2 3">
    <name type="scientific">Anisodus tanguticus</name>
    <dbReference type="NCBI Taxonomy" id="243964"/>
    <lineage>
        <taxon>Eukaryota</taxon>
        <taxon>Viridiplantae</taxon>
        <taxon>Streptophyta</taxon>
        <taxon>Embryophyta</taxon>
        <taxon>Tracheophyta</taxon>
        <taxon>Spermatophyta</taxon>
        <taxon>Magnoliopsida</taxon>
        <taxon>eudicotyledons</taxon>
        <taxon>Gunneridae</taxon>
        <taxon>Pentapetalae</taxon>
        <taxon>asterids</taxon>
        <taxon>lamiids</taxon>
        <taxon>Solanales</taxon>
        <taxon>Solanaceae</taxon>
        <taxon>Solanoideae</taxon>
        <taxon>Hyoscyameae</taxon>
        <taxon>Anisodus</taxon>
    </lineage>
</organism>
<gene>
    <name evidence="2" type="ORF">RND71_008202</name>
</gene>
<feature type="compositionally biased region" description="Polar residues" evidence="1">
    <location>
        <begin position="32"/>
        <end position="41"/>
    </location>
</feature>
<feature type="compositionally biased region" description="Polar residues" evidence="1">
    <location>
        <begin position="54"/>
        <end position="63"/>
    </location>
</feature>
<dbReference type="Proteomes" id="UP001291623">
    <property type="component" value="Unassembled WGS sequence"/>
</dbReference>
<keyword evidence="3" id="KW-1185">Reference proteome</keyword>
<feature type="region of interest" description="Disordered" evidence="1">
    <location>
        <begin position="31"/>
        <end position="128"/>
    </location>
</feature>
<proteinExistence type="predicted"/>
<protein>
    <submittedName>
        <fullName evidence="2">Uncharacterized protein</fullName>
    </submittedName>
</protein>
<accession>A0AAE1VJR6</accession>
<evidence type="ECO:0000313" key="2">
    <source>
        <dbReference type="EMBL" id="KAK4372818.1"/>
    </source>
</evidence>
<comment type="caution">
    <text evidence="2">The sequence shown here is derived from an EMBL/GenBank/DDBJ whole genome shotgun (WGS) entry which is preliminary data.</text>
</comment>
<sequence>MTETVKRLNQKKEALLEDRLKLIDKIKMLEQKVQQSQSSPTPIKMEETGVRSHLNANKPTTSGKCVASPAQTVAGKDLTNPLKADTLPKSEEEETPVAETSKTRRRLPKTFTQGSTSRKTTDSEDGEFDKYISRVLGRLSEPKIQNSTVIQINRKIKT</sequence>
<dbReference type="AlphaFoldDB" id="A0AAE1VJR6"/>
<reference evidence="2" key="1">
    <citation type="submission" date="2023-12" db="EMBL/GenBank/DDBJ databases">
        <title>Genome assembly of Anisodus tanguticus.</title>
        <authorList>
            <person name="Wang Y.-J."/>
        </authorList>
    </citation>
    <scope>NUCLEOTIDE SEQUENCE</scope>
    <source>
        <strain evidence="2">KB-2021</strain>
        <tissue evidence="2">Leaf</tissue>
    </source>
</reference>
<dbReference type="EMBL" id="JAVYJV010000004">
    <property type="protein sequence ID" value="KAK4372818.1"/>
    <property type="molecule type" value="Genomic_DNA"/>
</dbReference>
<evidence type="ECO:0000256" key="1">
    <source>
        <dbReference type="SAM" id="MobiDB-lite"/>
    </source>
</evidence>
<name>A0AAE1VJR6_9SOLA</name>
<evidence type="ECO:0000313" key="3">
    <source>
        <dbReference type="Proteomes" id="UP001291623"/>
    </source>
</evidence>